<gene>
    <name evidence="1" type="ORF">GXY_06003</name>
</gene>
<evidence type="ECO:0000313" key="1">
    <source>
        <dbReference type="EMBL" id="EFG84871.1"/>
    </source>
</evidence>
<evidence type="ECO:0000313" key="2">
    <source>
        <dbReference type="Proteomes" id="UP000006468"/>
    </source>
</evidence>
<protein>
    <submittedName>
        <fullName evidence="1">Uncharacterized protein</fullName>
    </submittedName>
</protein>
<comment type="caution">
    <text evidence="1">The sequence shown here is derived from an EMBL/GenBank/DDBJ whole genome shotgun (WGS) entry which is preliminary data.</text>
</comment>
<sequence length="68" mass="7892">MKTVISLGNFRTVGIVFLNLMRCLDKVFLMRSFGWLCVIVRSLMNLAHNHVRKKPTSLNMELMNILLI</sequence>
<reference evidence="1 2" key="1">
    <citation type="journal article" date="2010" name="J. Bacteriol.">
        <title>Genome sequence of a cellulose-producing bacterium, Gluconacetobacter hansenii ATCC 23769.</title>
        <authorList>
            <person name="Iyer P.R."/>
            <person name="Geib S.M."/>
            <person name="Catchmark J."/>
            <person name="Kao T.H."/>
            <person name="Tien M."/>
        </authorList>
    </citation>
    <scope>NUCLEOTIDE SEQUENCE [LARGE SCALE GENOMIC DNA]</scope>
    <source>
        <strain evidence="1 2">ATCC 23769</strain>
    </source>
</reference>
<dbReference type="HOGENOM" id="CLU_2788445_0_0_5"/>
<dbReference type="EMBL" id="ADTV01000018">
    <property type="protein sequence ID" value="EFG84871.1"/>
    <property type="molecule type" value="Genomic_DNA"/>
</dbReference>
<dbReference type="Proteomes" id="UP000006468">
    <property type="component" value="Chromosome"/>
</dbReference>
<dbReference type="AlphaFoldDB" id="D5QDJ0"/>
<accession>D5QDJ0</accession>
<organism evidence="1 2">
    <name type="scientific">Novacetimonas hansenii ATCC 23769</name>
    <dbReference type="NCBI Taxonomy" id="714995"/>
    <lineage>
        <taxon>Bacteria</taxon>
        <taxon>Pseudomonadati</taxon>
        <taxon>Pseudomonadota</taxon>
        <taxon>Alphaproteobacteria</taxon>
        <taxon>Acetobacterales</taxon>
        <taxon>Acetobacteraceae</taxon>
        <taxon>Novacetimonas</taxon>
    </lineage>
</organism>
<name>D5QDJ0_NOVHA</name>
<proteinExistence type="predicted"/>